<feature type="transmembrane region" description="Helical" evidence="1">
    <location>
        <begin position="25"/>
        <end position="46"/>
    </location>
</feature>
<evidence type="ECO:0000313" key="4">
    <source>
        <dbReference type="Proteomes" id="UP001196873"/>
    </source>
</evidence>
<keyword evidence="1" id="KW-0472">Membrane</keyword>
<protein>
    <submittedName>
        <fullName evidence="3">Gliding motility protein GldL</fullName>
    </submittedName>
</protein>
<evidence type="ECO:0000256" key="1">
    <source>
        <dbReference type="SAM" id="Phobius"/>
    </source>
</evidence>
<feature type="domain" description="Gliding motility protein GldL-like N-terminal" evidence="2">
    <location>
        <begin position="29"/>
        <end position="76"/>
    </location>
</feature>
<name>A0AAW4NR13_9BACT</name>
<evidence type="ECO:0000259" key="2">
    <source>
        <dbReference type="Pfam" id="PF22827"/>
    </source>
</evidence>
<feature type="transmembrane region" description="Helical" evidence="1">
    <location>
        <begin position="53"/>
        <end position="71"/>
    </location>
</feature>
<keyword evidence="1" id="KW-1133">Transmembrane helix</keyword>
<keyword evidence="1" id="KW-0812">Transmembrane</keyword>
<dbReference type="EMBL" id="JAHXRF010000022">
    <property type="protein sequence ID" value="MBW4866814.1"/>
    <property type="molecule type" value="Genomic_DNA"/>
</dbReference>
<gene>
    <name evidence="3" type="primary">gldL</name>
    <name evidence="3" type="ORF">KZY68_12560</name>
</gene>
<dbReference type="InterPro" id="IPR019852">
    <property type="entry name" value="Motility-assoc_prot_GldL"/>
</dbReference>
<sequence length="251" mass="27902">MTRYSKLNIVYRLQKWMDSVPGQTFLNYAYSWGASIVVLGALLKLIHIEGADLWLIFGMGTEVVVFFLSAFDRPFDKTTDGMELPTHLTDEYLTRTDEVSANVKPSVTPQIQAQPMTTAAPAVAKTASLTEQVASIALPKVDPAMAEAQQNYVEELTKLTEILGKVGAQSTRLTRDSEEMENLNRTLTGITKVYEMQLKSASQQIGTIDQINEQSRLLARHIEQLNAIYARMIEAMTTNMRAAAPNQTPTL</sequence>
<reference evidence="3" key="1">
    <citation type="submission" date="2021-07" db="EMBL/GenBank/DDBJ databases">
        <title>Genomic diversity and antimicrobial resistance of Prevotella spp. isolated from chronic lung disease airways.</title>
        <authorList>
            <person name="Webb K.A."/>
            <person name="Olagoke O.S."/>
            <person name="Baird T."/>
            <person name="Neill J."/>
            <person name="Pham A."/>
            <person name="Wells T.J."/>
            <person name="Ramsay K.A."/>
            <person name="Bell S.C."/>
            <person name="Sarovich D.S."/>
            <person name="Price E.P."/>
        </authorList>
    </citation>
    <scope>NUCLEOTIDE SEQUENCE</scope>
    <source>
        <strain evidence="3">SCHI0047.S.3</strain>
    </source>
</reference>
<dbReference type="Proteomes" id="UP001196873">
    <property type="component" value="Unassembled WGS sequence"/>
</dbReference>
<dbReference type="AlphaFoldDB" id="A0AAW4NR13"/>
<organism evidence="3 4">
    <name type="scientific">Segatella salivae</name>
    <dbReference type="NCBI Taxonomy" id="228604"/>
    <lineage>
        <taxon>Bacteria</taxon>
        <taxon>Pseudomonadati</taxon>
        <taxon>Bacteroidota</taxon>
        <taxon>Bacteroidia</taxon>
        <taxon>Bacteroidales</taxon>
        <taxon>Prevotellaceae</taxon>
        <taxon>Segatella</taxon>
    </lineage>
</organism>
<accession>A0AAW4NR13</accession>
<dbReference type="RefSeq" id="WP_219426598.1">
    <property type="nucleotide sequence ID" value="NZ_CALIQW010000064.1"/>
</dbReference>
<comment type="caution">
    <text evidence="3">The sequence shown here is derived from an EMBL/GenBank/DDBJ whole genome shotgun (WGS) entry which is preliminary data.</text>
</comment>
<evidence type="ECO:0000313" key="3">
    <source>
        <dbReference type="EMBL" id="MBW4866814.1"/>
    </source>
</evidence>
<dbReference type="Pfam" id="PF22827">
    <property type="entry name" value="GldL_N"/>
    <property type="match status" value="1"/>
</dbReference>
<proteinExistence type="predicted"/>
<dbReference type="InterPro" id="IPR055087">
    <property type="entry name" value="GldL-like_N"/>
</dbReference>
<dbReference type="NCBIfam" id="TIGR03513">
    <property type="entry name" value="GldL_gliding"/>
    <property type="match status" value="1"/>
</dbReference>